<reference evidence="1" key="1">
    <citation type="submission" date="2022-07" db="EMBL/GenBank/DDBJ databases">
        <title>Phylogenomic reconstructions and comparative analyses of Kickxellomycotina fungi.</title>
        <authorList>
            <person name="Reynolds N.K."/>
            <person name="Stajich J.E."/>
            <person name="Barry K."/>
            <person name="Grigoriev I.V."/>
            <person name="Crous P."/>
            <person name="Smith M.E."/>
        </authorList>
    </citation>
    <scope>NUCLEOTIDE SEQUENCE</scope>
    <source>
        <strain evidence="1">CBS 190363</strain>
    </source>
</reference>
<evidence type="ECO:0000313" key="1">
    <source>
        <dbReference type="EMBL" id="KAJ2899380.1"/>
    </source>
</evidence>
<proteinExistence type="predicted"/>
<comment type="caution">
    <text evidence="1">The sequence shown here is derived from an EMBL/GenBank/DDBJ whole genome shotgun (WGS) entry which is preliminary data.</text>
</comment>
<gene>
    <name evidence="1" type="ORF">IWW38_001002</name>
</gene>
<name>A0ACC1M7J8_9FUNG</name>
<dbReference type="Proteomes" id="UP001139981">
    <property type="component" value="Unassembled WGS sequence"/>
</dbReference>
<sequence length="299" mass="33459">MDLQTTIPEPNRHKPYLHDLALRNSEGSRFLPFNEWQHISRARKFLQATSPAPRFPTPTTPSDALSLPAGTHQWKAVERLIAIPQARSVIHRLLLQNVPRKTTNNGGCCNTDETAAHLVGACAYSSSFRAQYMPKWTTLGKAIAPVIRHEVAKSLASLPQPSPPLPVILPAPLPLPSLAPDQWLVLPLLEWRAFAHPSIAKNSRTARDFCTLWQVASSYMINLQWLARNDRTYKNDQWSACRFEAAFITQMDKYGLALVSCSSQLFYMFKHIMLTPSAPSNPPHAQQAEDVSPSSRLPP</sequence>
<dbReference type="EMBL" id="JANBVB010000028">
    <property type="protein sequence ID" value="KAJ2899380.1"/>
    <property type="molecule type" value="Genomic_DNA"/>
</dbReference>
<keyword evidence="2" id="KW-1185">Reference proteome</keyword>
<evidence type="ECO:0000313" key="2">
    <source>
        <dbReference type="Proteomes" id="UP001139981"/>
    </source>
</evidence>
<accession>A0ACC1M7J8</accession>
<protein>
    <submittedName>
        <fullName evidence="1">Uncharacterized protein</fullName>
    </submittedName>
</protein>
<organism evidence="1 2">
    <name type="scientific">Coemansia aciculifera</name>
    <dbReference type="NCBI Taxonomy" id="417176"/>
    <lineage>
        <taxon>Eukaryota</taxon>
        <taxon>Fungi</taxon>
        <taxon>Fungi incertae sedis</taxon>
        <taxon>Zoopagomycota</taxon>
        <taxon>Kickxellomycotina</taxon>
        <taxon>Kickxellomycetes</taxon>
        <taxon>Kickxellales</taxon>
        <taxon>Kickxellaceae</taxon>
        <taxon>Coemansia</taxon>
    </lineage>
</organism>